<evidence type="ECO:0000313" key="5">
    <source>
        <dbReference type="EMBL" id="CAG9576347.1"/>
    </source>
</evidence>
<dbReference type="SUPFAM" id="SSF55729">
    <property type="entry name" value="Acyl-CoA N-acyltransferases (Nat)"/>
    <property type="match status" value="1"/>
</dbReference>
<evidence type="ECO:0000256" key="2">
    <source>
        <dbReference type="ARBA" id="ARBA00022679"/>
    </source>
</evidence>
<dbReference type="OrthoDB" id="7305308at2759"/>
<dbReference type="GO" id="GO:0008080">
    <property type="term" value="F:N-acetyltransferase activity"/>
    <property type="evidence" value="ECO:0007669"/>
    <property type="project" value="TreeGrafter"/>
</dbReference>
<proteinExistence type="inferred from homology"/>
<keyword evidence="3" id="KW-0012">Acyltransferase</keyword>
<sequence>MFVKEKDIIIRRANKQDMQAVEQLSRELTAYHNITITTVNVAQTLQSDGFEREAPAFRCIVAEVETDGVVSTVGFALYFPTYSFRRGRGMLLQDLYVKEHVRHRGVGKLLFEAVAKDCWSSGCSVLDFHVAEWNRARSFYERFGAVNLTSTQGNHYWRLKDKALLAAAGQAPDIEHSH</sequence>
<dbReference type="AlphaFoldDB" id="A0A8J2WA05"/>
<keyword evidence="6" id="KW-1185">Reference proteome</keyword>
<dbReference type="InterPro" id="IPR000182">
    <property type="entry name" value="GNAT_dom"/>
</dbReference>
<dbReference type="Pfam" id="PF00583">
    <property type="entry name" value="Acetyltransf_1"/>
    <property type="match status" value="1"/>
</dbReference>
<gene>
    <name evidence="5" type="ORF">DCHRY22_LOCUS12016</name>
</gene>
<reference evidence="5" key="1">
    <citation type="submission" date="2021-09" db="EMBL/GenBank/DDBJ databases">
        <authorList>
            <person name="Martin H S."/>
        </authorList>
    </citation>
    <scope>NUCLEOTIDE SEQUENCE</scope>
</reference>
<dbReference type="PROSITE" id="PS51186">
    <property type="entry name" value="GNAT"/>
    <property type="match status" value="1"/>
</dbReference>
<comment type="caution">
    <text evidence="5">The sequence shown here is derived from an EMBL/GenBank/DDBJ whole genome shotgun (WGS) entry which is preliminary data.</text>
</comment>
<evidence type="ECO:0000256" key="3">
    <source>
        <dbReference type="ARBA" id="ARBA00023315"/>
    </source>
</evidence>
<dbReference type="Gene3D" id="3.40.630.30">
    <property type="match status" value="1"/>
</dbReference>
<feature type="domain" description="N-acetyltransferase" evidence="4">
    <location>
        <begin position="8"/>
        <end position="163"/>
    </location>
</feature>
<keyword evidence="2" id="KW-0808">Transferase</keyword>
<dbReference type="InterPro" id="IPR016181">
    <property type="entry name" value="Acyl_CoA_acyltransferase"/>
</dbReference>
<dbReference type="InterPro" id="IPR051016">
    <property type="entry name" value="Diverse_Substrate_AcTransf"/>
</dbReference>
<protein>
    <submittedName>
        <fullName evidence="5">(African queen) hypothetical protein</fullName>
    </submittedName>
</protein>
<dbReference type="FunFam" id="3.40.630.30:FF:000064">
    <property type="entry name" value="GNAT family acetyltransferase"/>
    <property type="match status" value="1"/>
</dbReference>
<dbReference type="PANTHER" id="PTHR10545:SF29">
    <property type="entry name" value="GH14572P-RELATED"/>
    <property type="match status" value="1"/>
</dbReference>
<dbReference type="CDD" id="cd04301">
    <property type="entry name" value="NAT_SF"/>
    <property type="match status" value="1"/>
</dbReference>
<accession>A0A8J2WA05</accession>
<evidence type="ECO:0000313" key="6">
    <source>
        <dbReference type="Proteomes" id="UP000789524"/>
    </source>
</evidence>
<comment type="similarity">
    <text evidence="1">Belongs to the acetyltransferase family.</text>
</comment>
<evidence type="ECO:0000259" key="4">
    <source>
        <dbReference type="PROSITE" id="PS51186"/>
    </source>
</evidence>
<evidence type="ECO:0000256" key="1">
    <source>
        <dbReference type="ARBA" id="ARBA00008694"/>
    </source>
</evidence>
<dbReference type="Proteomes" id="UP000789524">
    <property type="component" value="Unassembled WGS sequence"/>
</dbReference>
<name>A0A8J2WA05_9NEOP</name>
<organism evidence="5 6">
    <name type="scientific">Danaus chrysippus</name>
    <name type="common">African queen</name>
    <dbReference type="NCBI Taxonomy" id="151541"/>
    <lineage>
        <taxon>Eukaryota</taxon>
        <taxon>Metazoa</taxon>
        <taxon>Ecdysozoa</taxon>
        <taxon>Arthropoda</taxon>
        <taxon>Hexapoda</taxon>
        <taxon>Insecta</taxon>
        <taxon>Pterygota</taxon>
        <taxon>Neoptera</taxon>
        <taxon>Endopterygota</taxon>
        <taxon>Lepidoptera</taxon>
        <taxon>Glossata</taxon>
        <taxon>Ditrysia</taxon>
        <taxon>Papilionoidea</taxon>
        <taxon>Nymphalidae</taxon>
        <taxon>Danainae</taxon>
        <taxon>Danaini</taxon>
        <taxon>Danaina</taxon>
        <taxon>Danaus</taxon>
        <taxon>Anosia</taxon>
    </lineage>
</organism>
<dbReference type="PANTHER" id="PTHR10545">
    <property type="entry name" value="DIAMINE N-ACETYLTRANSFERASE"/>
    <property type="match status" value="1"/>
</dbReference>
<dbReference type="EMBL" id="CAKASE010000074">
    <property type="protein sequence ID" value="CAG9576347.1"/>
    <property type="molecule type" value="Genomic_DNA"/>
</dbReference>